<sequence length="105" mass="12336">MPEIEQRLENDDLMLLFGYDLIKQCSKRKDTLIAYPIEICIRLLENSLNEERKQKKIVAELNLQTIDRGTRLNELNYDPHVPASTLKQYLRELPDRLLTTALLPQ</sequence>
<dbReference type="EMBL" id="CAJNOH010012031">
    <property type="protein sequence ID" value="CAF1531424.1"/>
    <property type="molecule type" value="Genomic_DNA"/>
</dbReference>
<dbReference type="Pfam" id="PF00620">
    <property type="entry name" value="RhoGAP"/>
    <property type="match status" value="1"/>
</dbReference>
<dbReference type="SUPFAM" id="SSF48350">
    <property type="entry name" value="GTPase activation domain, GAP"/>
    <property type="match status" value="1"/>
</dbReference>
<dbReference type="Proteomes" id="UP000663870">
    <property type="component" value="Unassembled WGS sequence"/>
</dbReference>
<accession>A0A815VEP3</accession>
<feature type="domain" description="Rho-GAP" evidence="1">
    <location>
        <begin position="19"/>
        <end position="105"/>
    </location>
</feature>
<dbReference type="AlphaFoldDB" id="A0A815VEP3"/>
<dbReference type="EMBL" id="CAJNOL010013900">
    <property type="protein sequence ID" value="CAF1665720.1"/>
    <property type="molecule type" value="Genomic_DNA"/>
</dbReference>
<proteinExistence type="predicted"/>
<dbReference type="Proteomes" id="UP000663854">
    <property type="component" value="Unassembled WGS sequence"/>
</dbReference>
<dbReference type="PROSITE" id="PS50238">
    <property type="entry name" value="RHOGAP"/>
    <property type="match status" value="1"/>
</dbReference>
<organism evidence="2 4">
    <name type="scientific">Rotaria sordida</name>
    <dbReference type="NCBI Taxonomy" id="392033"/>
    <lineage>
        <taxon>Eukaryota</taxon>
        <taxon>Metazoa</taxon>
        <taxon>Spiralia</taxon>
        <taxon>Gnathifera</taxon>
        <taxon>Rotifera</taxon>
        <taxon>Eurotatoria</taxon>
        <taxon>Bdelloidea</taxon>
        <taxon>Philodinida</taxon>
        <taxon>Philodinidae</taxon>
        <taxon>Rotaria</taxon>
    </lineage>
</organism>
<gene>
    <name evidence="3" type="ORF">JXQ802_LOCUS56773</name>
    <name evidence="2" type="ORF">PYM288_LOCUS40196</name>
</gene>
<evidence type="ECO:0000313" key="5">
    <source>
        <dbReference type="Proteomes" id="UP000663870"/>
    </source>
</evidence>
<comment type="caution">
    <text evidence="2">The sequence shown here is derived from an EMBL/GenBank/DDBJ whole genome shotgun (WGS) entry which is preliminary data.</text>
</comment>
<keyword evidence="5" id="KW-1185">Reference proteome</keyword>
<name>A0A815VEP3_9BILA</name>
<dbReference type="InterPro" id="IPR000198">
    <property type="entry name" value="RhoGAP_dom"/>
</dbReference>
<dbReference type="Gene3D" id="1.10.555.10">
    <property type="entry name" value="Rho GTPase activation protein"/>
    <property type="match status" value="1"/>
</dbReference>
<evidence type="ECO:0000259" key="1">
    <source>
        <dbReference type="PROSITE" id="PS50238"/>
    </source>
</evidence>
<dbReference type="InterPro" id="IPR008936">
    <property type="entry name" value="Rho_GTPase_activation_prot"/>
</dbReference>
<evidence type="ECO:0000313" key="3">
    <source>
        <dbReference type="EMBL" id="CAF1665720.1"/>
    </source>
</evidence>
<evidence type="ECO:0000313" key="2">
    <source>
        <dbReference type="EMBL" id="CAF1531424.1"/>
    </source>
</evidence>
<reference evidence="2" key="1">
    <citation type="submission" date="2021-02" db="EMBL/GenBank/DDBJ databases">
        <authorList>
            <person name="Nowell W R."/>
        </authorList>
    </citation>
    <scope>NUCLEOTIDE SEQUENCE</scope>
</reference>
<evidence type="ECO:0000313" key="4">
    <source>
        <dbReference type="Proteomes" id="UP000663854"/>
    </source>
</evidence>
<dbReference type="GO" id="GO:0007165">
    <property type="term" value="P:signal transduction"/>
    <property type="evidence" value="ECO:0007669"/>
    <property type="project" value="InterPro"/>
</dbReference>
<protein>
    <recommendedName>
        <fullName evidence="1">Rho-GAP domain-containing protein</fullName>
    </recommendedName>
</protein>